<dbReference type="EMBL" id="MCOG01000026">
    <property type="protein sequence ID" value="ORY75217.1"/>
    <property type="molecule type" value="Genomic_DNA"/>
</dbReference>
<dbReference type="AlphaFoldDB" id="A0A1Y2EUM2"/>
<evidence type="ECO:0000256" key="3">
    <source>
        <dbReference type="ARBA" id="ARBA00022676"/>
    </source>
</evidence>
<evidence type="ECO:0000256" key="1">
    <source>
        <dbReference type="ARBA" id="ARBA00004141"/>
    </source>
</evidence>
<sequence>MSSAHNHHELPENCVITLITCYSEQEEEIRTTLDSLTLAAYNDDNKLLFIVVDGVITGSGNTQTTSDIILNMLEIEHWSARPTSYCYESVGDIDKQTNMACVYAGHYNYNCRRVPVILVVKCGKESESNDEKPGNRGKRDSQLILMKFLSAVVMNKKMTALEYDLFKKIYQLTRIYPDQYDYVLMVDADTEVHTDSLIRMVRAMNNDPKIMGLCGETRISNKFESWVTMIQIFEYFITHHLGKAFESVFGGVTCLPGCFSMYRVRSQKDEKYFIPLLTSPAIVNEYSSNNVNSLHRKNLFLLGEDRYLTTLLLKNFPRRKTVWISDAICKTQVPNKFHVLLSQRRRWINSTIHNLLELVMVPQLCGIFCCSMQFVILLELISTIVLPVFFVLLIYLFIIGFKSGYIYLTLGIIFLFIFFQIILILCTSQSLSYLFWMIIYLLAYPIWNFLLPIYAFWHFDNFSWGATRKIKCSSEDFYYYSKSYKKLSRDNLVKKYWYQWEYEKRYHDRERMEHKIKKMRKKLSRY</sequence>
<keyword evidence="3" id="KW-0808">Transferase</keyword>
<dbReference type="Proteomes" id="UP000193920">
    <property type="component" value="Unassembled WGS sequence"/>
</dbReference>
<accession>A0A1Y2EUM2</accession>
<comment type="subcellular location">
    <subcellularLocation>
        <location evidence="1">Membrane</location>
        <topology evidence="1">Multi-pass membrane protein</topology>
    </subcellularLocation>
</comment>
<dbReference type="GO" id="GO:0071944">
    <property type="term" value="C:cell periphery"/>
    <property type="evidence" value="ECO:0007669"/>
    <property type="project" value="TreeGrafter"/>
</dbReference>
<dbReference type="SUPFAM" id="SSF53448">
    <property type="entry name" value="Nucleotide-diphospho-sugar transferases"/>
    <property type="match status" value="1"/>
</dbReference>
<keyword evidence="4 7" id="KW-0812">Transmembrane</keyword>
<keyword evidence="6 7" id="KW-0472">Membrane</keyword>
<reference evidence="8 9" key="1">
    <citation type="submission" date="2016-08" db="EMBL/GenBank/DDBJ databases">
        <title>A Parts List for Fungal Cellulosomes Revealed by Comparative Genomics.</title>
        <authorList>
            <consortium name="DOE Joint Genome Institute"/>
            <person name="Haitjema C.H."/>
            <person name="Gilmore S.P."/>
            <person name="Henske J.K."/>
            <person name="Solomon K.V."/>
            <person name="De Groot R."/>
            <person name="Kuo A."/>
            <person name="Mondo S.J."/>
            <person name="Salamov A.A."/>
            <person name="Labutti K."/>
            <person name="Zhao Z."/>
            <person name="Chiniquy J."/>
            <person name="Barry K."/>
            <person name="Brewer H.M."/>
            <person name="Purvine S.O."/>
            <person name="Wright A.T."/>
            <person name="Boxma B."/>
            <person name="Van Alen T."/>
            <person name="Hackstein J.H."/>
            <person name="Baker S.E."/>
            <person name="Grigoriev I.V."/>
            <person name="O'Malley M.A."/>
        </authorList>
    </citation>
    <scope>NUCLEOTIDE SEQUENCE [LARGE SCALE GENOMIC DNA]</scope>
    <source>
        <strain evidence="8 9">G1</strain>
    </source>
</reference>
<evidence type="ECO:0000256" key="6">
    <source>
        <dbReference type="ARBA" id="ARBA00023136"/>
    </source>
</evidence>
<feature type="transmembrane region" description="Helical" evidence="7">
    <location>
        <begin position="374"/>
        <end position="398"/>
    </location>
</feature>
<evidence type="ECO:0000256" key="7">
    <source>
        <dbReference type="SAM" id="Phobius"/>
    </source>
</evidence>
<organism evidence="8 9">
    <name type="scientific">Neocallimastix californiae</name>
    <dbReference type="NCBI Taxonomy" id="1754190"/>
    <lineage>
        <taxon>Eukaryota</taxon>
        <taxon>Fungi</taxon>
        <taxon>Fungi incertae sedis</taxon>
        <taxon>Chytridiomycota</taxon>
        <taxon>Chytridiomycota incertae sedis</taxon>
        <taxon>Neocallimastigomycetes</taxon>
        <taxon>Neocallimastigales</taxon>
        <taxon>Neocallimastigaceae</taxon>
        <taxon>Neocallimastix</taxon>
    </lineage>
</organism>
<dbReference type="STRING" id="1754190.A0A1Y2EUM2"/>
<evidence type="ECO:0000313" key="9">
    <source>
        <dbReference type="Proteomes" id="UP000193920"/>
    </source>
</evidence>
<name>A0A1Y2EUM2_9FUNG</name>
<keyword evidence="5 7" id="KW-1133">Transmembrane helix</keyword>
<evidence type="ECO:0000313" key="8">
    <source>
        <dbReference type="EMBL" id="ORY75217.1"/>
    </source>
</evidence>
<dbReference type="Gene3D" id="3.90.550.10">
    <property type="entry name" value="Spore Coat Polysaccharide Biosynthesis Protein SpsA, Chain A"/>
    <property type="match status" value="1"/>
</dbReference>
<evidence type="ECO:0000256" key="4">
    <source>
        <dbReference type="ARBA" id="ARBA00022692"/>
    </source>
</evidence>
<comment type="caution">
    <text evidence="8">The sequence shown here is derived from an EMBL/GenBank/DDBJ whole genome shotgun (WGS) entry which is preliminary data.</text>
</comment>
<evidence type="ECO:0000256" key="5">
    <source>
        <dbReference type="ARBA" id="ARBA00022989"/>
    </source>
</evidence>
<dbReference type="GO" id="GO:0030428">
    <property type="term" value="C:cell septum"/>
    <property type="evidence" value="ECO:0007669"/>
    <property type="project" value="TreeGrafter"/>
</dbReference>
<dbReference type="InterPro" id="IPR004835">
    <property type="entry name" value="Chitin_synth"/>
</dbReference>
<dbReference type="GO" id="GO:0004100">
    <property type="term" value="F:chitin synthase activity"/>
    <property type="evidence" value="ECO:0007669"/>
    <property type="project" value="UniProtKB-EC"/>
</dbReference>
<proteinExistence type="predicted"/>
<keyword evidence="3" id="KW-0328">Glycosyltransferase</keyword>
<protein>
    <recommendedName>
        <fullName evidence="2">chitin synthase</fullName>
        <ecNumber evidence="2">2.4.1.16</ecNumber>
    </recommendedName>
</protein>
<dbReference type="PANTHER" id="PTHR22914:SF41">
    <property type="entry name" value="CHITIN SYNTHASE 7"/>
    <property type="match status" value="1"/>
</dbReference>
<gene>
    <name evidence="8" type="ORF">LY90DRAFT_401386</name>
</gene>
<dbReference type="PANTHER" id="PTHR22914">
    <property type="entry name" value="CHITIN SYNTHASE"/>
    <property type="match status" value="1"/>
</dbReference>
<feature type="transmembrane region" description="Helical" evidence="7">
    <location>
        <begin position="431"/>
        <end position="459"/>
    </location>
</feature>
<dbReference type="GO" id="GO:0016020">
    <property type="term" value="C:membrane"/>
    <property type="evidence" value="ECO:0007669"/>
    <property type="project" value="UniProtKB-SubCell"/>
</dbReference>
<dbReference type="OrthoDB" id="370884at2759"/>
<dbReference type="EC" id="2.4.1.16" evidence="2"/>
<dbReference type="GO" id="GO:0006031">
    <property type="term" value="P:chitin biosynthetic process"/>
    <property type="evidence" value="ECO:0007669"/>
    <property type="project" value="TreeGrafter"/>
</dbReference>
<keyword evidence="9" id="KW-1185">Reference proteome</keyword>
<feature type="transmembrane region" description="Helical" evidence="7">
    <location>
        <begin position="405"/>
        <end position="425"/>
    </location>
</feature>
<evidence type="ECO:0000256" key="2">
    <source>
        <dbReference type="ARBA" id="ARBA00012543"/>
    </source>
</evidence>
<dbReference type="CDD" id="cd04190">
    <property type="entry name" value="Chitin_synth_C"/>
    <property type="match status" value="1"/>
</dbReference>
<dbReference type="InterPro" id="IPR029044">
    <property type="entry name" value="Nucleotide-diphossugar_trans"/>
</dbReference>
<dbReference type="Pfam" id="PF03142">
    <property type="entry name" value="Chitin_synth_2"/>
    <property type="match status" value="1"/>
</dbReference>